<evidence type="ECO:0000313" key="5">
    <source>
        <dbReference type="Proteomes" id="UP000622317"/>
    </source>
</evidence>
<sequence>MKVLGIAYGYHDSAAALVVDGALVVAAQEERFSRVKNDSAFPMRAIEYCLSFAGGVGEVDLVVYYEDWKEKFDRIVSSSFEHYPLGRGFLENALRIWVKDRKFDPLREIRERLVLPRRKVKAVKHHESHAAAAYYLSPFSDAAVVTLDGVGEHEVMTISHGDGDRLTKLVSQPLPDSLGLFYSAFTSYLGFKVNEDEYKVMGMAGFGEPRFFDKIRSLVAFQDGGRFTIDQRCFNFLTPIERSYNGWLEELLGPSREQDSPFFKEEVDAPVALGENQRYADIAASLQKVTEEIILHVARGAMEMTGSSSLCLGGGVALNSLANGRLQRELGCPLSIHPASGDAGGAVGAALLGYKRFLKGDRRCSMDGPYLGKDYGDGFIEAAIASNPDCVACRYDDESELLDAVAEAIVSNEVVGWFQGRFEWGPRALGNRSILGNAAHPDMQEVINRKIKFREPFRPFAPAVLPHRSKEYFELAGEDFLEGPESFMLSVQKVRPEKRALIPAVTHIDGSARVQLVREEWNGRFYRLIKAVEAKSGIPIVINTSFNLKGEPIVTEPADAMRTFEWSDMDMLVMENWIVRKAR</sequence>
<organism evidence="4 5">
    <name type="scientific">Pelagicoccus enzymogenes</name>
    <dbReference type="NCBI Taxonomy" id="2773457"/>
    <lineage>
        <taxon>Bacteria</taxon>
        <taxon>Pseudomonadati</taxon>
        <taxon>Verrucomicrobiota</taxon>
        <taxon>Opitutia</taxon>
        <taxon>Puniceicoccales</taxon>
        <taxon>Pelagicoccaceae</taxon>
        <taxon>Pelagicoccus</taxon>
    </lineage>
</organism>
<dbReference type="RefSeq" id="WP_191618491.1">
    <property type="nucleotide sequence ID" value="NZ_JACYFG010000041.1"/>
</dbReference>
<dbReference type="Gene3D" id="3.30.420.40">
    <property type="match status" value="2"/>
</dbReference>
<dbReference type="EMBL" id="JACYFG010000041">
    <property type="protein sequence ID" value="MBD5781388.1"/>
    <property type="molecule type" value="Genomic_DNA"/>
</dbReference>
<comment type="caution">
    <text evidence="4">The sequence shown here is derived from an EMBL/GenBank/DDBJ whole genome shotgun (WGS) entry which is preliminary data.</text>
</comment>
<evidence type="ECO:0000259" key="2">
    <source>
        <dbReference type="Pfam" id="PF02543"/>
    </source>
</evidence>
<dbReference type="InterPro" id="IPR038152">
    <property type="entry name" value="Carbam_trans_C_sf"/>
</dbReference>
<dbReference type="Gene3D" id="3.90.870.20">
    <property type="entry name" value="Carbamoyltransferase, C-terminal domain"/>
    <property type="match status" value="1"/>
</dbReference>
<feature type="domain" description="Carbamoyltransferase" evidence="2">
    <location>
        <begin position="2"/>
        <end position="351"/>
    </location>
</feature>
<dbReference type="SUPFAM" id="SSF53067">
    <property type="entry name" value="Actin-like ATPase domain"/>
    <property type="match status" value="1"/>
</dbReference>
<dbReference type="InterPro" id="IPR031730">
    <property type="entry name" value="Carbam_trans_C"/>
</dbReference>
<name>A0A927FAA5_9BACT</name>
<evidence type="ECO:0000259" key="3">
    <source>
        <dbReference type="Pfam" id="PF16861"/>
    </source>
</evidence>
<dbReference type="PANTHER" id="PTHR34847:SF1">
    <property type="entry name" value="NODULATION PROTEIN U"/>
    <property type="match status" value="1"/>
</dbReference>
<feature type="domain" description="Carbamoyltransferase C-terminal" evidence="3">
    <location>
        <begin position="406"/>
        <end position="581"/>
    </location>
</feature>
<reference evidence="4" key="1">
    <citation type="submission" date="2020-09" db="EMBL/GenBank/DDBJ databases">
        <title>Pelagicoccus enzymogenes sp. nov. with an EPS production, isolated from marine sediment.</title>
        <authorList>
            <person name="Feng X."/>
        </authorList>
    </citation>
    <scope>NUCLEOTIDE SEQUENCE</scope>
    <source>
        <strain evidence="4">NFK12</strain>
    </source>
</reference>
<dbReference type="CDD" id="cd24098">
    <property type="entry name" value="ASKHA_NBD_TobZ_N"/>
    <property type="match status" value="1"/>
</dbReference>
<dbReference type="InterPro" id="IPR003696">
    <property type="entry name" value="Carbtransf_dom"/>
</dbReference>
<dbReference type="Proteomes" id="UP000622317">
    <property type="component" value="Unassembled WGS sequence"/>
</dbReference>
<dbReference type="GO" id="GO:0003824">
    <property type="term" value="F:catalytic activity"/>
    <property type="evidence" value="ECO:0007669"/>
    <property type="project" value="InterPro"/>
</dbReference>
<protein>
    <recommendedName>
        <fullName evidence="6">Carbamoyltransferase</fullName>
    </recommendedName>
</protein>
<dbReference type="Pfam" id="PF02543">
    <property type="entry name" value="Carbam_trans_N"/>
    <property type="match status" value="1"/>
</dbReference>
<evidence type="ECO:0008006" key="6">
    <source>
        <dbReference type="Google" id="ProtNLM"/>
    </source>
</evidence>
<evidence type="ECO:0000256" key="1">
    <source>
        <dbReference type="ARBA" id="ARBA00006129"/>
    </source>
</evidence>
<dbReference type="PANTHER" id="PTHR34847">
    <property type="entry name" value="NODULATION PROTEIN U"/>
    <property type="match status" value="1"/>
</dbReference>
<proteinExistence type="inferred from homology"/>
<gene>
    <name evidence="4" type="ORF">IEN85_17945</name>
</gene>
<evidence type="ECO:0000313" key="4">
    <source>
        <dbReference type="EMBL" id="MBD5781388.1"/>
    </source>
</evidence>
<dbReference type="AlphaFoldDB" id="A0A927FAA5"/>
<dbReference type="InterPro" id="IPR043129">
    <property type="entry name" value="ATPase_NBD"/>
</dbReference>
<comment type="similarity">
    <text evidence="1">Belongs to the NodU/CmcH family.</text>
</comment>
<keyword evidence="5" id="KW-1185">Reference proteome</keyword>
<dbReference type="InterPro" id="IPR051338">
    <property type="entry name" value="NodU/CmcH_Carbamoyltrnsfr"/>
</dbReference>
<dbReference type="Pfam" id="PF16861">
    <property type="entry name" value="Carbam_trans_C"/>
    <property type="match status" value="1"/>
</dbReference>
<accession>A0A927FAA5</accession>